<comment type="similarity">
    <text evidence="12">Belongs to the class I-like SAM-binding methyltransferase superfamily. Trm1 family.</text>
</comment>
<evidence type="ECO:0000256" key="3">
    <source>
        <dbReference type="ARBA" id="ARBA00022679"/>
    </source>
</evidence>
<dbReference type="FunFam" id="3.30.56.70:FF:000001">
    <property type="entry name" value="tRNA (guanine(26)-N(2))-dimethyltransferase"/>
    <property type="match status" value="1"/>
</dbReference>
<evidence type="ECO:0000256" key="4">
    <source>
        <dbReference type="ARBA" id="ARBA00022691"/>
    </source>
</evidence>
<evidence type="ECO:0000256" key="2">
    <source>
        <dbReference type="ARBA" id="ARBA00022603"/>
    </source>
</evidence>
<evidence type="ECO:0000256" key="11">
    <source>
        <dbReference type="ARBA" id="ARBA00053297"/>
    </source>
</evidence>
<feature type="compositionally biased region" description="Basic and acidic residues" evidence="13">
    <location>
        <begin position="618"/>
        <end position="630"/>
    </location>
</feature>
<dbReference type="SUPFAM" id="SSF53335">
    <property type="entry name" value="S-adenosyl-L-methionine-dependent methyltransferases"/>
    <property type="match status" value="1"/>
</dbReference>
<dbReference type="EC" id="2.1.1.216" evidence="9 12"/>
<dbReference type="NCBIfam" id="TIGR00308">
    <property type="entry name" value="TRM1"/>
    <property type="match status" value="1"/>
</dbReference>
<evidence type="ECO:0000256" key="12">
    <source>
        <dbReference type="PROSITE-ProRule" id="PRU00958"/>
    </source>
</evidence>
<evidence type="ECO:0000256" key="10">
    <source>
        <dbReference type="ARBA" id="ARBA00051897"/>
    </source>
</evidence>
<comment type="caution">
    <text evidence="14">The sequence shown here is derived from an EMBL/GenBank/DDBJ whole genome shotgun (WGS) entry which is preliminary data.</text>
</comment>
<name>A0AA41SF62_PAPNU</name>
<keyword evidence="4 12" id="KW-0949">S-adenosyl-L-methionine</keyword>
<comment type="function">
    <text evidence="11">Dimethylates a single guanine residue at position 26 of most tRNAs using S-adenosyl-L-methionine as donor of the methyl groups.</text>
</comment>
<feature type="region of interest" description="Disordered" evidence="13">
    <location>
        <begin position="1"/>
        <end position="21"/>
    </location>
</feature>
<keyword evidence="1 12" id="KW-0820">tRNA-binding</keyword>
<organism evidence="14 15">
    <name type="scientific">Papaver nudicaule</name>
    <name type="common">Iceland poppy</name>
    <dbReference type="NCBI Taxonomy" id="74823"/>
    <lineage>
        <taxon>Eukaryota</taxon>
        <taxon>Viridiplantae</taxon>
        <taxon>Streptophyta</taxon>
        <taxon>Embryophyta</taxon>
        <taxon>Tracheophyta</taxon>
        <taxon>Spermatophyta</taxon>
        <taxon>Magnoliopsida</taxon>
        <taxon>Ranunculales</taxon>
        <taxon>Papaveraceae</taxon>
        <taxon>Papaveroideae</taxon>
        <taxon>Papaver</taxon>
    </lineage>
</organism>
<gene>
    <name evidence="14" type="ORF">MKW94_007391</name>
</gene>
<dbReference type="FunFam" id="3.40.50.150:FF:000114">
    <property type="entry name" value="tRNA (guanine(26)-N(2))-dimethyltransferase"/>
    <property type="match status" value="1"/>
</dbReference>
<dbReference type="GO" id="GO:0000049">
    <property type="term" value="F:tRNA binding"/>
    <property type="evidence" value="ECO:0007669"/>
    <property type="project" value="UniProtKB-UniRule"/>
</dbReference>
<keyword evidence="15" id="KW-1185">Reference proteome</keyword>
<evidence type="ECO:0000313" key="14">
    <source>
        <dbReference type="EMBL" id="MCL7034331.1"/>
    </source>
</evidence>
<evidence type="ECO:0000256" key="7">
    <source>
        <dbReference type="ARBA" id="ARBA00022833"/>
    </source>
</evidence>
<reference evidence="14" key="1">
    <citation type="submission" date="2022-03" db="EMBL/GenBank/DDBJ databases">
        <title>A functionally conserved STORR gene fusion in Papaver species that diverged 16.8 million years ago.</title>
        <authorList>
            <person name="Catania T."/>
        </authorList>
    </citation>
    <scope>NUCLEOTIDE SEQUENCE</scope>
    <source>
        <strain evidence="14">S-191538</strain>
    </source>
</reference>
<dbReference type="PANTHER" id="PTHR10631">
    <property type="entry name" value="N 2 ,N 2 -DIMETHYLGUANOSINE TRNA METHYLTRANSFERASE"/>
    <property type="match status" value="1"/>
</dbReference>
<feature type="compositionally biased region" description="Basic and acidic residues" evidence="13">
    <location>
        <begin position="570"/>
        <end position="581"/>
    </location>
</feature>
<keyword evidence="6" id="KW-0479">Metal-binding</keyword>
<sequence length="630" mass="69890">MDRVGDEVGGGEAMEESSSSILSTNLDDYTIITEGEARILMPANSNVYYNEIQISDRDISIAVLRTFTSKRKEEHEAMPSKKKKIVQNVSSGQASKCEEHVEPSRELAIVSKEPIRATDGEGRELLPARVLEALAATGVRAIRYAREVEEIGQVVAIDHDKASVEACKRNVEFNGSAAKVESHRTEARVFMLSHPKEFDVVDIDPYGSPSGFLDSAVQSIADGGMLMCTATDMAVLCGGSQEICYSKYGSYPLRGEYRHEMALRIVLACIESHANRYKRYIVPVLSVQMDFYVRVFVRIFTSASEMKNTPLKLSYVYQCVGCDSFHLQSLATTVSKDNSVRYLPGFGPAVPQECSACGNKFNMGGPIWSAPIHDKKWVASILENVQSLKEKYPTYHRISAVLATVSEELPDAPLFLSLNHLSKTLKYDPPSTVKFRYAVCNAGYRISGTHMNPLGLKSDAPMDVIWDIMRCWIKKNPRPYLVKAQPADQSGTVILAKEPALQNEYGVNACDLTPEEYLKVLFPLDSRRLLMNEDSTIPVSNEDLTLKRPRSDEDQEGSKSDELQGGTGEVKPELKRRKTEDPTIPVSSKDQALKRGRSKEDQEGSNGDEQEGTGEAGPESKRQKTKDEDS</sequence>
<evidence type="ECO:0000256" key="13">
    <source>
        <dbReference type="SAM" id="MobiDB-lite"/>
    </source>
</evidence>
<protein>
    <recommendedName>
        <fullName evidence="9 12">tRNA (guanine(26)-N(2))-dimethyltransferase</fullName>
        <ecNumber evidence="9 12">2.1.1.216</ecNumber>
    </recommendedName>
</protein>
<dbReference type="GO" id="GO:0005634">
    <property type="term" value="C:nucleus"/>
    <property type="evidence" value="ECO:0007669"/>
    <property type="project" value="TreeGrafter"/>
</dbReference>
<comment type="catalytic activity">
    <reaction evidence="10 12">
        <text>guanosine(26) in tRNA + 2 S-adenosyl-L-methionine = N(2)-dimethylguanosine(26) in tRNA + 2 S-adenosyl-L-homocysteine + 2 H(+)</text>
        <dbReference type="Rhea" id="RHEA:43140"/>
        <dbReference type="Rhea" id="RHEA-COMP:10359"/>
        <dbReference type="Rhea" id="RHEA-COMP:10360"/>
        <dbReference type="ChEBI" id="CHEBI:15378"/>
        <dbReference type="ChEBI" id="CHEBI:57856"/>
        <dbReference type="ChEBI" id="CHEBI:59789"/>
        <dbReference type="ChEBI" id="CHEBI:74269"/>
        <dbReference type="ChEBI" id="CHEBI:74513"/>
        <dbReference type="EC" id="2.1.1.216"/>
    </reaction>
</comment>
<dbReference type="InterPro" id="IPR042296">
    <property type="entry name" value="tRNA_met_Trm1_C"/>
</dbReference>
<dbReference type="GO" id="GO:0046872">
    <property type="term" value="F:metal ion binding"/>
    <property type="evidence" value="ECO:0007669"/>
    <property type="project" value="UniProtKB-KW"/>
</dbReference>
<dbReference type="Proteomes" id="UP001177140">
    <property type="component" value="Unassembled WGS sequence"/>
</dbReference>
<dbReference type="Pfam" id="PF02005">
    <property type="entry name" value="TRM"/>
    <property type="match status" value="1"/>
</dbReference>
<dbReference type="GO" id="GO:0160104">
    <property type="term" value="F:tRNA (guanine(26)-N2)-dimethyltransferase activity"/>
    <property type="evidence" value="ECO:0007669"/>
    <property type="project" value="UniProtKB-UniRule"/>
</dbReference>
<feature type="region of interest" description="Disordered" evidence="13">
    <location>
        <begin position="74"/>
        <end position="100"/>
    </location>
</feature>
<dbReference type="EMBL" id="JAJJMA010144320">
    <property type="protein sequence ID" value="MCL7034331.1"/>
    <property type="molecule type" value="Genomic_DNA"/>
</dbReference>
<evidence type="ECO:0000313" key="15">
    <source>
        <dbReference type="Proteomes" id="UP001177140"/>
    </source>
</evidence>
<proteinExistence type="inferred from homology"/>
<dbReference type="PROSITE" id="PS51626">
    <property type="entry name" value="SAM_MT_TRM1"/>
    <property type="match status" value="1"/>
</dbReference>
<feature type="compositionally biased region" description="Basic and acidic residues" evidence="13">
    <location>
        <begin position="544"/>
        <end position="562"/>
    </location>
</feature>
<evidence type="ECO:0000256" key="8">
    <source>
        <dbReference type="ARBA" id="ARBA00022884"/>
    </source>
</evidence>
<evidence type="ECO:0000256" key="1">
    <source>
        <dbReference type="ARBA" id="ARBA00022555"/>
    </source>
</evidence>
<feature type="region of interest" description="Disordered" evidence="13">
    <location>
        <begin position="540"/>
        <end position="630"/>
    </location>
</feature>
<accession>A0AA41SF62</accession>
<evidence type="ECO:0000256" key="9">
    <source>
        <dbReference type="ARBA" id="ARBA00039099"/>
    </source>
</evidence>
<dbReference type="InterPro" id="IPR002905">
    <property type="entry name" value="Trm1"/>
</dbReference>
<dbReference type="PANTHER" id="PTHR10631:SF3">
    <property type="entry name" value="TRNA (GUANINE(26)-N(2))-DIMETHYLTRANSFERASE"/>
    <property type="match status" value="1"/>
</dbReference>
<dbReference type="InterPro" id="IPR029063">
    <property type="entry name" value="SAM-dependent_MTases_sf"/>
</dbReference>
<dbReference type="AlphaFoldDB" id="A0AA41SF62"/>
<keyword evidence="5 12" id="KW-0819">tRNA processing</keyword>
<dbReference type="Gene3D" id="3.30.56.70">
    <property type="entry name" value="N2,N2-dimethylguanosine tRNA methyltransferase, C-terminal domain"/>
    <property type="match status" value="1"/>
</dbReference>
<keyword evidence="8 12" id="KW-0694">RNA-binding</keyword>
<dbReference type="GO" id="GO:0002940">
    <property type="term" value="P:tRNA N2-guanine methylation"/>
    <property type="evidence" value="ECO:0007669"/>
    <property type="project" value="TreeGrafter"/>
</dbReference>
<keyword evidence="7" id="KW-0862">Zinc</keyword>
<dbReference type="Gene3D" id="3.40.50.150">
    <property type="entry name" value="Vaccinia Virus protein VP39"/>
    <property type="match status" value="1"/>
</dbReference>
<evidence type="ECO:0000256" key="5">
    <source>
        <dbReference type="ARBA" id="ARBA00022694"/>
    </source>
</evidence>
<evidence type="ECO:0000256" key="6">
    <source>
        <dbReference type="ARBA" id="ARBA00022723"/>
    </source>
</evidence>
<keyword evidence="2 12" id="KW-0489">Methyltransferase</keyword>
<keyword evidence="3 12" id="KW-0808">Transferase</keyword>